<gene>
    <name evidence="2" type="ORF">B9G79_15865</name>
</gene>
<dbReference type="OrthoDB" id="7847328at2"/>
<sequence length="443" mass="49406">MKNAVGLLLLFLGSVVQAHQASMYVTTPKTVEERLAELEANQNLRYFNLSGFLISTYDHISAEENVPETFDNPDLQYLRLRLSLNADAEINPQIRVYTRLTATKFMNNWRSQGGDPTYIHDVEGVYSNSGSLIYLEKAYVDLSCPESIWTLSVGRLPTVNGSPEHFWDMLPRQGTYPLLTFDAPLDGVAVTFRADSHLPLNHELAVRVLYTPFTDVVWGGNRKFLRPPTDDTNAGVQVGDDTETLINMGSVQLDYTLKNQSWTDELGAILQYYKSGRLPFSTGAGTSDLNLQGDGLTALLELNSIAQTALDVSLSHTYTNTISDGLLAPGLGFGTDQDYGTNYGSLTLLSTRYRFQNWALGLEWLTSSGVPFYFSAAPEDLTRFYSTPGNSEHLYVTTKWMSLVTLRAGYRQQNYSATPIGFGPVQSTDRVLKTYYLSLRTDF</sequence>
<dbReference type="AlphaFoldDB" id="A0A1Z3NBU5"/>
<dbReference type="Proteomes" id="UP000197003">
    <property type="component" value="Chromosome"/>
</dbReference>
<dbReference type="RefSeq" id="WP_088566360.1">
    <property type="nucleotide sequence ID" value="NZ_CP020946.1"/>
</dbReference>
<evidence type="ECO:0000313" key="3">
    <source>
        <dbReference type="Proteomes" id="UP000197003"/>
    </source>
</evidence>
<feature type="signal peptide" evidence="1">
    <location>
        <begin position="1"/>
        <end position="18"/>
    </location>
</feature>
<accession>A0A1Z3NBU5</accession>
<reference evidence="2 3" key="1">
    <citation type="submission" date="2017-04" db="EMBL/GenBank/DDBJ databases">
        <title>Whole genome sequence of Bdellovibrio bacteriovorus strain SSB218315.</title>
        <authorList>
            <person name="Oyedara O."/>
            <person name="Rodriguez-Perez M.A."/>
        </authorList>
    </citation>
    <scope>NUCLEOTIDE SEQUENCE [LARGE SCALE GENOMIC DNA]</scope>
    <source>
        <strain evidence="2 3">SSB218315</strain>
    </source>
</reference>
<keyword evidence="1" id="KW-0732">Signal</keyword>
<dbReference type="InterPro" id="IPR021803">
    <property type="entry name" value="DUF3373"/>
</dbReference>
<dbReference type="EMBL" id="CP020946">
    <property type="protein sequence ID" value="ASD64938.1"/>
    <property type="molecule type" value="Genomic_DNA"/>
</dbReference>
<organism evidence="2 3">
    <name type="scientific">Bdellovibrio bacteriovorus</name>
    <dbReference type="NCBI Taxonomy" id="959"/>
    <lineage>
        <taxon>Bacteria</taxon>
        <taxon>Pseudomonadati</taxon>
        <taxon>Bdellovibrionota</taxon>
        <taxon>Bdellovibrionia</taxon>
        <taxon>Bdellovibrionales</taxon>
        <taxon>Pseudobdellovibrionaceae</taxon>
        <taxon>Bdellovibrio</taxon>
    </lineage>
</organism>
<evidence type="ECO:0000256" key="1">
    <source>
        <dbReference type="SAM" id="SignalP"/>
    </source>
</evidence>
<name>A0A1Z3NBU5_BDEBC</name>
<dbReference type="Pfam" id="PF11853">
    <property type="entry name" value="DUF3373"/>
    <property type="match status" value="1"/>
</dbReference>
<evidence type="ECO:0008006" key="4">
    <source>
        <dbReference type="Google" id="ProtNLM"/>
    </source>
</evidence>
<proteinExistence type="predicted"/>
<evidence type="ECO:0000313" key="2">
    <source>
        <dbReference type="EMBL" id="ASD64938.1"/>
    </source>
</evidence>
<protein>
    <recommendedName>
        <fullName evidence="4">Outer membrane protein</fullName>
    </recommendedName>
</protein>
<feature type="chain" id="PRO_5012848431" description="Outer membrane protein" evidence="1">
    <location>
        <begin position="19"/>
        <end position="443"/>
    </location>
</feature>